<comment type="caution">
    <text evidence="1">The sequence shown here is derived from an EMBL/GenBank/DDBJ whole genome shotgun (WGS) entry which is preliminary data.</text>
</comment>
<dbReference type="InterPro" id="IPR016181">
    <property type="entry name" value="Acyl_CoA_acyltransferase"/>
</dbReference>
<reference evidence="1" key="1">
    <citation type="submission" date="2018-12" db="EMBL/GenBank/DDBJ databases">
        <authorList>
            <person name="Will S."/>
            <person name="Neumann-Schaal M."/>
            <person name="Henke P."/>
        </authorList>
    </citation>
    <scope>NUCLEOTIDE SEQUENCE</scope>
    <source>
        <strain evidence="1">PCC 7102</strain>
    </source>
</reference>
<reference evidence="1" key="2">
    <citation type="journal article" date="2019" name="Genome Biol. Evol.">
        <title>Day and night: Metabolic profiles and evolutionary relationships of six axenic non-marine cyanobacteria.</title>
        <authorList>
            <person name="Will S.E."/>
            <person name="Henke P."/>
            <person name="Boedeker C."/>
            <person name="Huang S."/>
            <person name="Brinkmann H."/>
            <person name="Rohde M."/>
            <person name="Jarek M."/>
            <person name="Friedl T."/>
            <person name="Seufert S."/>
            <person name="Schumacher M."/>
            <person name="Overmann J."/>
            <person name="Neumann-Schaal M."/>
            <person name="Petersen J."/>
        </authorList>
    </citation>
    <scope>NUCLEOTIDE SEQUENCE [LARGE SCALE GENOMIC DNA]</scope>
    <source>
        <strain evidence="1">PCC 7102</strain>
    </source>
</reference>
<sequence>MDIIRRALRDIWIVFWYRLETDERKNSDCIDVDYFLYKRWQKKLEQQRSIAFVFATIKDFNGERVFMVDELQVPSKLNRDKGLGSYLIRQIIGHAAKRQLPVVLFADPGGIGGARFNKEDLTNWYSRYGFRKEGNKLVKRP</sequence>
<organism evidence="1 2">
    <name type="scientific">Dulcicalothrix desertica PCC 7102</name>
    <dbReference type="NCBI Taxonomy" id="232991"/>
    <lineage>
        <taxon>Bacteria</taxon>
        <taxon>Bacillati</taxon>
        <taxon>Cyanobacteriota</taxon>
        <taxon>Cyanophyceae</taxon>
        <taxon>Nostocales</taxon>
        <taxon>Calotrichaceae</taxon>
        <taxon>Dulcicalothrix</taxon>
    </lineage>
</organism>
<proteinExistence type="predicted"/>
<dbReference type="Gene3D" id="3.40.630.30">
    <property type="match status" value="1"/>
</dbReference>
<dbReference type="AlphaFoldDB" id="A0A433UHY9"/>
<dbReference type="RefSeq" id="WP_127087551.1">
    <property type="nucleotide sequence ID" value="NZ_RSCL01000059.1"/>
</dbReference>
<dbReference type="OrthoDB" id="517504at2"/>
<accession>A0A433UHY9</accession>
<dbReference type="SUPFAM" id="SSF55729">
    <property type="entry name" value="Acyl-CoA N-acyltransferases (Nat)"/>
    <property type="match status" value="1"/>
</dbReference>
<evidence type="ECO:0000313" key="2">
    <source>
        <dbReference type="Proteomes" id="UP000271624"/>
    </source>
</evidence>
<evidence type="ECO:0008006" key="3">
    <source>
        <dbReference type="Google" id="ProtNLM"/>
    </source>
</evidence>
<protein>
    <recommendedName>
        <fullName evidence="3">N-acetyltransferase domain-containing protein</fullName>
    </recommendedName>
</protein>
<evidence type="ECO:0000313" key="1">
    <source>
        <dbReference type="EMBL" id="RUS93447.1"/>
    </source>
</evidence>
<dbReference type="Proteomes" id="UP000271624">
    <property type="component" value="Unassembled WGS sequence"/>
</dbReference>
<dbReference type="EMBL" id="RSCL01000059">
    <property type="protein sequence ID" value="RUS93447.1"/>
    <property type="molecule type" value="Genomic_DNA"/>
</dbReference>
<name>A0A433UHY9_9CYAN</name>
<keyword evidence="2" id="KW-1185">Reference proteome</keyword>
<gene>
    <name evidence="1" type="ORF">DSM106972_096430</name>
</gene>